<dbReference type="InterPro" id="IPR058781">
    <property type="entry name" value="HH_AprE-like"/>
</dbReference>
<dbReference type="AlphaFoldDB" id="A0A6A8AA61"/>
<evidence type="ECO:0000313" key="6">
    <source>
        <dbReference type="Proteomes" id="UP000435138"/>
    </source>
</evidence>
<dbReference type="PANTHER" id="PTHR33619:SF3">
    <property type="entry name" value="POLYSACCHARIDE EXPORT PROTEIN GFCE-RELATED"/>
    <property type="match status" value="1"/>
</dbReference>
<dbReference type="Pfam" id="PF10531">
    <property type="entry name" value="SLBB"/>
    <property type="match status" value="1"/>
</dbReference>
<sequence>MSFESHPKETVMHIVSKLLLATVLGSASSGPVSAEDYRLGAQDRISISVYEYPGLSGTFAVGPSGEIGAPLIGDVNVEGRSTGEAGALIGAALARAENLRERPRVTVQIIEYRPYYVVGNVDRPGRYAYEPGMTVLKALGAAGGLYRPSGGDVLRLGRDATNAEGLVQTLQISAAQLRLRIQRLHAERNDLLEFDPEIPQAAEENSVLVSSFIQQEKMIFNAKRKLLSGQVDALNKLAKVYRAEVVSLRERVKLKGVEVGTTQARLNVDYKLATSGATASSVALERERLLADIRGEEEELLSLVLRAEQGVTQSEQSLRNLVDSRERDDAQELHDAEVELAQAKAKLRTAKSLVNEALVSAPAAYREWASEMQQQPSYTIVRTAGDEVVEISVTENDGVKAGDVLKIIPALVSQ</sequence>
<evidence type="ECO:0000256" key="1">
    <source>
        <dbReference type="ARBA" id="ARBA00022729"/>
    </source>
</evidence>
<keyword evidence="1" id="KW-0732">Signal</keyword>
<dbReference type="PANTHER" id="PTHR33619">
    <property type="entry name" value="POLYSACCHARIDE EXPORT PROTEIN GFCE-RELATED"/>
    <property type="match status" value="1"/>
</dbReference>
<evidence type="ECO:0000259" key="2">
    <source>
        <dbReference type="Pfam" id="PF02563"/>
    </source>
</evidence>
<organism evidence="5 6">
    <name type="scientific">Endobacterium cereale</name>
    <dbReference type="NCBI Taxonomy" id="2663029"/>
    <lineage>
        <taxon>Bacteria</taxon>
        <taxon>Pseudomonadati</taxon>
        <taxon>Pseudomonadota</taxon>
        <taxon>Alphaproteobacteria</taxon>
        <taxon>Hyphomicrobiales</taxon>
        <taxon>Rhizobiaceae</taxon>
        <taxon>Endobacterium</taxon>
    </lineage>
</organism>
<gene>
    <name evidence="5" type="ORF">GAO09_08720</name>
</gene>
<protein>
    <submittedName>
        <fullName evidence="5">Uncharacterized protein</fullName>
    </submittedName>
</protein>
<dbReference type="Gene3D" id="3.30.1950.10">
    <property type="entry name" value="wza like domain"/>
    <property type="match status" value="1"/>
</dbReference>
<comment type="caution">
    <text evidence="5">The sequence shown here is derived from an EMBL/GenBank/DDBJ whole genome shotgun (WGS) entry which is preliminary data.</text>
</comment>
<accession>A0A6A8AA61</accession>
<dbReference type="Pfam" id="PF02563">
    <property type="entry name" value="Poly_export"/>
    <property type="match status" value="1"/>
</dbReference>
<dbReference type="GO" id="GO:0015159">
    <property type="term" value="F:polysaccharide transmembrane transporter activity"/>
    <property type="evidence" value="ECO:0007669"/>
    <property type="project" value="InterPro"/>
</dbReference>
<dbReference type="Pfam" id="PF25994">
    <property type="entry name" value="HH_AprE"/>
    <property type="match status" value="1"/>
</dbReference>
<keyword evidence="6" id="KW-1185">Reference proteome</keyword>
<evidence type="ECO:0000313" key="5">
    <source>
        <dbReference type="EMBL" id="MQY46136.1"/>
    </source>
</evidence>
<feature type="domain" description="Soluble ligand binding" evidence="3">
    <location>
        <begin position="115"/>
        <end position="148"/>
    </location>
</feature>
<dbReference type="EMBL" id="WIXI01000039">
    <property type="protein sequence ID" value="MQY46136.1"/>
    <property type="molecule type" value="Genomic_DNA"/>
</dbReference>
<dbReference type="InterPro" id="IPR019554">
    <property type="entry name" value="Soluble_ligand-bd"/>
</dbReference>
<evidence type="ECO:0000259" key="4">
    <source>
        <dbReference type="Pfam" id="PF25994"/>
    </source>
</evidence>
<feature type="domain" description="Polysaccharide export protein N-terminal" evidence="2">
    <location>
        <begin position="33"/>
        <end position="109"/>
    </location>
</feature>
<dbReference type="Proteomes" id="UP000435138">
    <property type="component" value="Unassembled WGS sequence"/>
</dbReference>
<evidence type="ECO:0000259" key="3">
    <source>
        <dbReference type="Pfam" id="PF10531"/>
    </source>
</evidence>
<dbReference type="InterPro" id="IPR003715">
    <property type="entry name" value="Poly_export_N"/>
</dbReference>
<dbReference type="Gene3D" id="3.10.560.10">
    <property type="entry name" value="Outer membrane lipoprotein wza domain like"/>
    <property type="match status" value="1"/>
</dbReference>
<dbReference type="InterPro" id="IPR049712">
    <property type="entry name" value="Poly_export"/>
</dbReference>
<proteinExistence type="predicted"/>
<reference evidence="5 6" key="1">
    <citation type="submission" date="2019-11" db="EMBL/GenBank/DDBJ databases">
        <title>Genome analysis of Rhizobacterium cereale a novel genus and species isolated from maize roots in North Spain.</title>
        <authorList>
            <person name="Menendez E."/>
            <person name="Flores-Felix J.D."/>
            <person name="Ramirez-Bahena M.-H."/>
            <person name="Igual J.M."/>
            <person name="Garcia-Fraile P."/>
            <person name="Peix A."/>
            <person name="Velazquez E."/>
        </authorList>
    </citation>
    <scope>NUCLEOTIDE SEQUENCE [LARGE SCALE GENOMIC DNA]</scope>
    <source>
        <strain evidence="5 6">RZME27</strain>
    </source>
</reference>
<feature type="domain" description="AprE-like long alpha-helical hairpin" evidence="4">
    <location>
        <begin position="167"/>
        <end position="351"/>
    </location>
</feature>
<name>A0A6A8AA61_9HYPH</name>